<accession>A0A813Y8X8</accession>
<feature type="compositionally biased region" description="Basic and acidic residues" evidence="6">
    <location>
        <begin position="130"/>
        <end position="142"/>
    </location>
</feature>
<reference evidence="7" key="1">
    <citation type="submission" date="2021-02" db="EMBL/GenBank/DDBJ databases">
        <authorList>
            <person name="Nowell W R."/>
        </authorList>
    </citation>
    <scope>NUCLEOTIDE SEQUENCE</scope>
</reference>
<evidence type="ECO:0000313" key="8">
    <source>
        <dbReference type="Proteomes" id="UP000663891"/>
    </source>
</evidence>
<dbReference type="GO" id="GO:0005813">
    <property type="term" value="C:centrosome"/>
    <property type="evidence" value="ECO:0007669"/>
    <property type="project" value="UniProtKB-SubCell"/>
</dbReference>
<comment type="caution">
    <text evidence="7">The sequence shown here is derived from an EMBL/GenBank/DDBJ whole genome shotgun (WGS) entry which is preliminary data.</text>
</comment>
<feature type="compositionally biased region" description="Basic and acidic residues" evidence="6">
    <location>
        <begin position="161"/>
        <end position="174"/>
    </location>
</feature>
<feature type="region of interest" description="Disordered" evidence="6">
    <location>
        <begin position="130"/>
        <end position="174"/>
    </location>
</feature>
<dbReference type="PANTHER" id="PTHR31144">
    <property type="entry name" value="UPF0602 PROTEIN C4ORF47"/>
    <property type="match status" value="1"/>
</dbReference>
<evidence type="ECO:0000256" key="2">
    <source>
        <dbReference type="ARBA" id="ARBA00022490"/>
    </source>
</evidence>
<evidence type="ECO:0000313" key="7">
    <source>
        <dbReference type="EMBL" id="CAF0880779.1"/>
    </source>
</evidence>
<organism evidence="7 8">
    <name type="scientific">Adineta steineri</name>
    <dbReference type="NCBI Taxonomy" id="433720"/>
    <lineage>
        <taxon>Eukaryota</taxon>
        <taxon>Metazoa</taxon>
        <taxon>Spiralia</taxon>
        <taxon>Gnathifera</taxon>
        <taxon>Rotifera</taxon>
        <taxon>Eurotatoria</taxon>
        <taxon>Bdelloidea</taxon>
        <taxon>Adinetida</taxon>
        <taxon>Adinetidae</taxon>
        <taxon>Adineta</taxon>
    </lineage>
</organism>
<dbReference type="AlphaFoldDB" id="A0A813Y8X8"/>
<evidence type="ECO:0000256" key="3">
    <source>
        <dbReference type="ARBA" id="ARBA00023212"/>
    </source>
</evidence>
<dbReference type="GO" id="GO:0005881">
    <property type="term" value="C:cytoplasmic microtubule"/>
    <property type="evidence" value="ECO:0007669"/>
    <property type="project" value="TreeGrafter"/>
</dbReference>
<dbReference type="EMBL" id="CAJNON010000054">
    <property type="protein sequence ID" value="CAF0880779.1"/>
    <property type="molecule type" value="Genomic_DNA"/>
</dbReference>
<dbReference type="OrthoDB" id="283553at2759"/>
<evidence type="ECO:0000256" key="1">
    <source>
        <dbReference type="ARBA" id="ARBA00004300"/>
    </source>
</evidence>
<dbReference type="Pfam" id="PF15239">
    <property type="entry name" value="CFAP96-like"/>
    <property type="match status" value="1"/>
</dbReference>
<evidence type="ECO:0000256" key="5">
    <source>
        <dbReference type="ARBA" id="ARBA00035693"/>
    </source>
</evidence>
<evidence type="ECO:0000256" key="6">
    <source>
        <dbReference type="SAM" id="MobiDB-lite"/>
    </source>
</evidence>
<comment type="subcellular location">
    <subcellularLocation>
        <location evidence="1">Cytoplasm</location>
        <location evidence="1">Cytoskeleton</location>
        <location evidence="1">Microtubule organizing center</location>
        <location evidence="1">Centrosome</location>
    </subcellularLocation>
</comment>
<sequence>MAAGGKTDMDRIGLFKEMEYATIKDPYKEASRFRFNEAASKNKQMMSRGFKPRSTGSLAGYFENEFKLLPGSYIDPIQMRRRARMEEKKKNIVNKPFVSMYRARSPEGQGSFFGTIGGPVYDLDPSKQKYRDIEKPPPEKTNFKINPSKKGTGYGYPNLGIEKDPPYTYKDKTDNYDAPLEAQRKDFNHHKSALKAGVFRLNMHPKAYFDRNPFGGDGKFVKSRGEPKERSKSAPSDRKPFKYSSPPKSIGGNKDGCFEKFPKRSEKDPYAVSTLYTQVKNETNKEGESKLYTIDHMSLMNEFYGKTYYPNKFPKSRPTDSVMHQNVKLQINRQNYKQALQTYSGFQFPQRRASTAH</sequence>
<dbReference type="Proteomes" id="UP000663891">
    <property type="component" value="Unassembled WGS sequence"/>
</dbReference>
<comment type="similarity">
    <text evidence="4">Belongs to the CFAP96 family.</text>
</comment>
<keyword evidence="3" id="KW-0206">Cytoskeleton</keyword>
<keyword evidence="2" id="KW-0963">Cytoplasm</keyword>
<feature type="region of interest" description="Disordered" evidence="6">
    <location>
        <begin position="214"/>
        <end position="262"/>
    </location>
</feature>
<proteinExistence type="inferred from homology"/>
<gene>
    <name evidence="7" type="ORF">VCS650_LOCUS8235</name>
</gene>
<feature type="compositionally biased region" description="Basic and acidic residues" evidence="6">
    <location>
        <begin position="219"/>
        <end position="240"/>
    </location>
</feature>
<dbReference type="PANTHER" id="PTHR31144:SF1">
    <property type="entry name" value="UPF0602 PROTEIN C4ORF47"/>
    <property type="match status" value="1"/>
</dbReference>
<dbReference type="InterPro" id="IPR029358">
    <property type="entry name" value="CFAP96"/>
</dbReference>
<protein>
    <recommendedName>
        <fullName evidence="5">Cilia-and flagella-associated protein 96</fullName>
    </recommendedName>
</protein>
<name>A0A813Y8X8_9BILA</name>
<evidence type="ECO:0000256" key="4">
    <source>
        <dbReference type="ARBA" id="ARBA00035656"/>
    </source>
</evidence>